<dbReference type="InterPro" id="IPR032073">
    <property type="entry name" value="FNDC5_C"/>
</dbReference>
<evidence type="ECO:0000256" key="1">
    <source>
        <dbReference type="SAM" id="Phobius"/>
    </source>
</evidence>
<dbReference type="Proteomes" id="UP000276133">
    <property type="component" value="Unassembled WGS sequence"/>
</dbReference>
<dbReference type="AlphaFoldDB" id="A0A3M7R016"/>
<comment type="caution">
    <text evidence="3">The sequence shown here is derived from an EMBL/GenBank/DDBJ whole genome shotgun (WGS) entry which is preliminary data.</text>
</comment>
<evidence type="ECO:0000313" key="3">
    <source>
        <dbReference type="EMBL" id="RNA16819.1"/>
    </source>
</evidence>
<dbReference type="Pfam" id="PF16066">
    <property type="entry name" value="DUF4808"/>
    <property type="match status" value="1"/>
</dbReference>
<name>A0A3M7R016_BRAPC</name>
<keyword evidence="1" id="KW-0812">Transmembrane</keyword>
<feature type="transmembrane region" description="Helical" evidence="1">
    <location>
        <begin position="50"/>
        <end position="68"/>
    </location>
</feature>
<dbReference type="OrthoDB" id="9982096at2759"/>
<proteinExistence type="predicted"/>
<gene>
    <name evidence="3" type="ORF">BpHYR1_027897</name>
</gene>
<keyword evidence="1" id="KW-0472">Membrane</keyword>
<evidence type="ECO:0000259" key="2">
    <source>
        <dbReference type="Pfam" id="PF16066"/>
    </source>
</evidence>
<organism evidence="3 4">
    <name type="scientific">Brachionus plicatilis</name>
    <name type="common">Marine rotifer</name>
    <name type="synonym">Brachionus muelleri</name>
    <dbReference type="NCBI Taxonomy" id="10195"/>
    <lineage>
        <taxon>Eukaryota</taxon>
        <taxon>Metazoa</taxon>
        <taxon>Spiralia</taxon>
        <taxon>Gnathifera</taxon>
        <taxon>Rotifera</taxon>
        <taxon>Eurotatoria</taxon>
        <taxon>Monogononta</taxon>
        <taxon>Pseudotrocha</taxon>
        <taxon>Ploima</taxon>
        <taxon>Brachionidae</taxon>
        <taxon>Brachionus</taxon>
    </lineage>
</organism>
<evidence type="ECO:0000313" key="4">
    <source>
        <dbReference type="Proteomes" id="UP000276133"/>
    </source>
</evidence>
<accession>A0A3M7R016</accession>
<dbReference type="EMBL" id="REGN01004615">
    <property type="protein sequence ID" value="RNA16819.1"/>
    <property type="molecule type" value="Genomic_DNA"/>
</dbReference>
<reference evidence="3 4" key="1">
    <citation type="journal article" date="2018" name="Sci. Rep.">
        <title>Genomic signatures of local adaptation to the degree of environmental predictability in rotifers.</title>
        <authorList>
            <person name="Franch-Gras L."/>
            <person name="Hahn C."/>
            <person name="Garcia-Roger E.M."/>
            <person name="Carmona M.J."/>
            <person name="Serra M."/>
            <person name="Gomez A."/>
        </authorList>
    </citation>
    <scope>NUCLEOTIDE SEQUENCE [LARGE SCALE GENOMIC DNA]</scope>
    <source>
        <strain evidence="3">HYR1</strain>
    </source>
</reference>
<sequence>MRILDQNFSQGEIGLRNKRGSNVESHGAKYEVDETPNEFTSGYAMKPVEIFVILFVLVLWVLSLRKFFKTFGKLRTTHYRDVPYKYKLKDPENINHIKVVNNQTESVIYSRDPIKSLQFNLYHENSLPRTSSVVPEPFVGEISPALTLNRKIGSNSFSCLNMYENEQSNESQYHYDVNGVRKKNSLSNGNIQMGVDLDQNNQFLNPLYNLSPIVRKSLLDLHKKSIENLSQANSGEQMTPLTKKKLLEKAKSSSSFNNSTNRKRLFEKEHLTVKFLESPV</sequence>
<keyword evidence="1" id="KW-1133">Transmembrane helix</keyword>
<feature type="domain" description="Fibronectin type III" evidence="2">
    <location>
        <begin position="46"/>
        <end position="117"/>
    </location>
</feature>
<keyword evidence="4" id="KW-1185">Reference proteome</keyword>
<protein>
    <recommendedName>
        <fullName evidence="2">Fibronectin type III domain-containing protein</fullName>
    </recommendedName>
</protein>